<organism evidence="2 3">
    <name type="scientific">Paenibacillus aquistagni</name>
    <dbReference type="NCBI Taxonomy" id="1852522"/>
    <lineage>
        <taxon>Bacteria</taxon>
        <taxon>Bacillati</taxon>
        <taxon>Bacillota</taxon>
        <taxon>Bacilli</taxon>
        <taxon>Bacillales</taxon>
        <taxon>Paenibacillaceae</taxon>
        <taxon>Paenibacillus</taxon>
    </lineage>
</organism>
<dbReference type="Gene3D" id="3.30.200.20">
    <property type="entry name" value="Phosphorylase Kinase, domain 1"/>
    <property type="match status" value="1"/>
</dbReference>
<dbReference type="Gene3D" id="1.10.510.10">
    <property type="entry name" value="Transferase(Phosphotransferase) domain 1"/>
    <property type="match status" value="1"/>
</dbReference>
<name>A0A1X7J3Y1_9BACL</name>
<reference evidence="2 3" key="1">
    <citation type="submission" date="2017-04" db="EMBL/GenBank/DDBJ databases">
        <authorList>
            <person name="Afonso C.L."/>
            <person name="Miller P.J."/>
            <person name="Scott M.A."/>
            <person name="Spackman E."/>
            <person name="Goraichik I."/>
            <person name="Dimitrov K.M."/>
            <person name="Suarez D.L."/>
            <person name="Swayne D.E."/>
        </authorList>
    </citation>
    <scope>NUCLEOTIDE SEQUENCE [LARGE SCALE GENOMIC DNA]</scope>
    <source>
        <strain evidence="2 3">11</strain>
    </source>
</reference>
<dbReference type="Gene3D" id="1.20.58.840">
    <property type="match status" value="1"/>
</dbReference>
<dbReference type="SUPFAM" id="SSF56112">
    <property type="entry name" value="Protein kinase-like (PK-like)"/>
    <property type="match status" value="1"/>
</dbReference>
<dbReference type="GO" id="GO:0016301">
    <property type="term" value="F:kinase activity"/>
    <property type="evidence" value="ECO:0007669"/>
    <property type="project" value="UniProtKB-KW"/>
</dbReference>
<accession>A0A1X7J3Y1</accession>
<gene>
    <name evidence="2" type="ORF">SAMN06295960_1179</name>
</gene>
<evidence type="ECO:0000313" key="2">
    <source>
        <dbReference type="EMBL" id="SMG22346.1"/>
    </source>
</evidence>
<feature type="domain" description="Aminoglycoside phosphotransferase" evidence="1">
    <location>
        <begin position="20"/>
        <end position="255"/>
    </location>
</feature>
<sequence>MNMDKLKSMLKTHYRINSIDISPLEGGWAALAFEVKDCSKRYFLKVYEKSRASTLKWTASIHHYVPMLLWLHEHTRLTSHLPVPIITKSGAYQCEDEYGVYLLYAYIEGTTIGEQALSEEQVIQLAVIIADLHTHVVTEHLSAKEIIEDFQVPFLIALKETIELNIQTLPFDLSAIISPRLNQIMTMINKLQSLAESLKHEDLKMVWCHTDIHHWNLMQAGEQLMLIDWEGLRLAPVEADMMFLMNEPYYETFLRVYRSVHKGYALHADALRFYQYRRKLEDIWEFIEQLLYDHQLEEERVTTLSALGNELDELSSMLD</sequence>
<dbReference type="InterPro" id="IPR002575">
    <property type="entry name" value="Aminoglycoside_PTrfase"/>
</dbReference>
<evidence type="ECO:0000313" key="3">
    <source>
        <dbReference type="Proteomes" id="UP000193834"/>
    </source>
</evidence>
<dbReference type="InterPro" id="IPR011009">
    <property type="entry name" value="Kinase-like_dom_sf"/>
</dbReference>
<dbReference type="EMBL" id="FXAZ01000001">
    <property type="protein sequence ID" value="SMG22346.1"/>
    <property type="molecule type" value="Genomic_DNA"/>
</dbReference>
<dbReference type="Pfam" id="PF01636">
    <property type="entry name" value="APH"/>
    <property type="match status" value="1"/>
</dbReference>
<proteinExistence type="predicted"/>
<dbReference type="STRING" id="1852522.SAMN06295960_1179"/>
<keyword evidence="3" id="KW-1185">Reference proteome</keyword>
<keyword evidence="2" id="KW-0418">Kinase</keyword>
<evidence type="ECO:0000259" key="1">
    <source>
        <dbReference type="Pfam" id="PF01636"/>
    </source>
</evidence>
<dbReference type="Proteomes" id="UP000193834">
    <property type="component" value="Unassembled WGS sequence"/>
</dbReference>
<dbReference type="AlphaFoldDB" id="A0A1X7J3Y1"/>
<protein>
    <submittedName>
        <fullName evidence="2">Ser/Thr protein kinase RdoA involved in Cpx stress response, MazF antagonist</fullName>
    </submittedName>
</protein>
<keyword evidence="2" id="KW-0808">Transferase</keyword>